<accession>A0A060Y9C0</accession>
<reference evidence="3" key="1">
    <citation type="journal article" date="2014" name="Nat. Commun.">
        <title>The rainbow trout genome provides novel insights into evolution after whole-genome duplication in vertebrates.</title>
        <authorList>
            <person name="Berthelot C."/>
            <person name="Brunet F."/>
            <person name="Chalopin D."/>
            <person name="Juanchich A."/>
            <person name="Bernard M."/>
            <person name="Noel B."/>
            <person name="Bento P."/>
            <person name="Da Silva C."/>
            <person name="Labadie K."/>
            <person name="Alberti A."/>
            <person name="Aury J.M."/>
            <person name="Louis A."/>
            <person name="Dehais P."/>
            <person name="Bardou P."/>
            <person name="Montfort J."/>
            <person name="Klopp C."/>
            <person name="Cabau C."/>
            <person name="Gaspin C."/>
            <person name="Thorgaard G.H."/>
            <person name="Boussaha M."/>
            <person name="Quillet E."/>
            <person name="Guyomard R."/>
            <person name="Galiana D."/>
            <person name="Bobe J."/>
            <person name="Volff J.N."/>
            <person name="Genet C."/>
            <person name="Wincker P."/>
            <person name="Jaillon O."/>
            <person name="Roest Crollius H."/>
            <person name="Guiguen Y."/>
        </authorList>
    </citation>
    <scope>NUCLEOTIDE SEQUENCE [LARGE SCALE GENOMIC DNA]</scope>
</reference>
<evidence type="ECO:0000256" key="1">
    <source>
        <dbReference type="SAM" id="MobiDB-lite"/>
    </source>
</evidence>
<gene>
    <name evidence="3" type="ORF">GSONMT00018449001</name>
</gene>
<dbReference type="EMBL" id="FR907052">
    <property type="protein sequence ID" value="CDQ85989.1"/>
    <property type="molecule type" value="Genomic_DNA"/>
</dbReference>
<keyword evidence="2" id="KW-0812">Transmembrane</keyword>
<dbReference type="PaxDb" id="8022-A0A060Y9C0"/>
<dbReference type="STRING" id="8022.A0A060Y9C0"/>
<proteinExistence type="predicted"/>
<name>A0A060Y9C0_ONCMY</name>
<dbReference type="AlphaFoldDB" id="A0A060Y9C0"/>
<keyword evidence="2" id="KW-1133">Transmembrane helix</keyword>
<evidence type="ECO:0000313" key="3">
    <source>
        <dbReference type="EMBL" id="CDQ85989.1"/>
    </source>
</evidence>
<feature type="transmembrane region" description="Helical" evidence="2">
    <location>
        <begin position="49"/>
        <end position="68"/>
    </location>
</feature>
<evidence type="ECO:0000313" key="4">
    <source>
        <dbReference type="Proteomes" id="UP000193380"/>
    </source>
</evidence>
<keyword evidence="2" id="KW-0472">Membrane</keyword>
<feature type="compositionally biased region" description="Acidic residues" evidence="1">
    <location>
        <begin position="88"/>
        <end position="105"/>
    </location>
</feature>
<dbReference type="Proteomes" id="UP000193380">
    <property type="component" value="Unassembled WGS sequence"/>
</dbReference>
<feature type="compositionally biased region" description="Basic residues" evidence="1">
    <location>
        <begin position="119"/>
        <end position="130"/>
    </location>
</feature>
<protein>
    <submittedName>
        <fullName evidence="3">Uncharacterized protein</fullName>
    </submittedName>
</protein>
<evidence type="ECO:0000256" key="2">
    <source>
        <dbReference type="SAM" id="Phobius"/>
    </source>
</evidence>
<feature type="compositionally biased region" description="Low complexity" evidence="1">
    <location>
        <begin position="133"/>
        <end position="145"/>
    </location>
</feature>
<feature type="region of interest" description="Disordered" evidence="1">
    <location>
        <begin position="82"/>
        <end position="157"/>
    </location>
</feature>
<sequence>MFAEQVSTYFCVSLISPCFDVIWELSLLLCKRAVRRLGTRWRYFRLTSLFFPSLPVSCSFSIFFLNIYRFSSIMAEDSESAASQQSLELDDQDTCGIDGDNEEENEHMQGSPGGDLGAKKKKKKQKRKKEKPSSGGAKSDSASDSQEIKNPGLPMQKLQDIQRAMELLSCQGPAKSIDEATKHKYQFWDTQPVPKLSE</sequence>
<reference evidence="3" key="2">
    <citation type="submission" date="2014-03" db="EMBL/GenBank/DDBJ databases">
        <authorList>
            <person name="Genoscope - CEA"/>
        </authorList>
    </citation>
    <scope>NUCLEOTIDE SEQUENCE</scope>
</reference>
<organism evidence="3 4">
    <name type="scientific">Oncorhynchus mykiss</name>
    <name type="common">Rainbow trout</name>
    <name type="synonym">Salmo gairdneri</name>
    <dbReference type="NCBI Taxonomy" id="8022"/>
    <lineage>
        <taxon>Eukaryota</taxon>
        <taxon>Metazoa</taxon>
        <taxon>Chordata</taxon>
        <taxon>Craniata</taxon>
        <taxon>Vertebrata</taxon>
        <taxon>Euteleostomi</taxon>
        <taxon>Actinopterygii</taxon>
        <taxon>Neopterygii</taxon>
        <taxon>Teleostei</taxon>
        <taxon>Protacanthopterygii</taxon>
        <taxon>Salmoniformes</taxon>
        <taxon>Salmonidae</taxon>
        <taxon>Salmoninae</taxon>
        <taxon>Oncorhynchus</taxon>
    </lineage>
</organism>